<evidence type="ECO:0000313" key="2">
    <source>
        <dbReference type="EMBL" id="AKU94872.1"/>
    </source>
</evidence>
<gene>
    <name evidence="2" type="ORF">AKJ09_01536</name>
</gene>
<organism evidence="2 3">
    <name type="scientific">Labilithrix luteola</name>
    <dbReference type="NCBI Taxonomy" id="1391654"/>
    <lineage>
        <taxon>Bacteria</taxon>
        <taxon>Pseudomonadati</taxon>
        <taxon>Myxococcota</taxon>
        <taxon>Polyangia</taxon>
        <taxon>Polyangiales</taxon>
        <taxon>Labilitrichaceae</taxon>
        <taxon>Labilithrix</taxon>
    </lineage>
</organism>
<sequence length="42" mass="4529">MKVDGSTDDEGDEDVELEQPTRPSATTNLDAPNARRRITGGI</sequence>
<feature type="region of interest" description="Disordered" evidence="1">
    <location>
        <begin position="1"/>
        <end position="42"/>
    </location>
</feature>
<evidence type="ECO:0000256" key="1">
    <source>
        <dbReference type="SAM" id="MobiDB-lite"/>
    </source>
</evidence>
<evidence type="ECO:0000313" key="3">
    <source>
        <dbReference type="Proteomes" id="UP000064967"/>
    </source>
</evidence>
<dbReference type="AlphaFoldDB" id="A0A0K1PMY0"/>
<protein>
    <submittedName>
        <fullName evidence="2">Uncharacterized protein</fullName>
    </submittedName>
</protein>
<dbReference type="EMBL" id="CP012333">
    <property type="protein sequence ID" value="AKU94872.1"/>
    <property type="molecule type" value="Genomic_DNA"/>
</dbReference>
<feature type="compositionally biased region" description="Acidic residues" evidence="1">
    <location>
        <begin position="1"/>
        <end position="17"/>
    </location>
</feature>
<accession>A0A0K1PMY0</accession>
<reference evidence="2 3" key="1">
    <citation type="submission" date="2015-08" db="EMBL/GenBank/DDBJ databases">
        <authorList>
            <person name="Babu N.S."/>
            <person name="Beckwith C.J."/>
            <person name="Beseler K.G."/>
            <person name="Brison A."/>
            <person name="Carone J.V."/>
            <person name="Caskin T.P."/>
            <person name="Diamond M."/>
            <person name="Durham M.E."/>
            <person name="Foxe J.M."/>
            <person name="Go M."/>
            <person name="Henderson B.A."/>
            <person name="Jones I.B."/>
            <person name="McGettigan J.A."/>
            <person name="Micheletti S.J."/>
            <person name="Nasrallah M.E."/>
            <person name="Ortiz D."/>
            <person name="Piller C.R."/>
            <person name="Privatt S.R."/>
            <person name="Schneider S.L."/>
            <person name="Sharp S."/>
            <person name="Smith T.C."/>
            <person name="Stanton J.D."/>
            <person name="Ullery H.E."/>
            <person name="Wilson R.J."/>
            <person name="Serrano M.G."/>
            <person name="Buck G."/>
            <person name="Lee V."/>
            <person name="Wang Y."/>
            <person name="Carvalho R."/>
            <person name="Voegtly L."/>
            <person name="Shi R."/>
            <person name="Duckworth R."/>
            <person name="Johnson A."/>
            <person name="Loviza R."/>
            <person name="Walstead R."/>
            <person name="Shah Z."/>
            <person name="Kiflezghi M."/>
            <person name="Wade K."/>
            <person name="Ball S.L."/>
            <person name="Bradley K.W."/>
            <person name="Asai D.J."/>
            <person name="Bowman C.A."/>
            <person name="Russell D.A."/>
            <person name="Pope W.H."/>
            <person name="Jacobs-Sera D."/>
            <person name="Hendrix R.W."/>
            <person name="Hatfull G.F."/>
        </authorList>
    </citation>
    <scope>NUCLEOTIDE SEQUENCE [LARGE SCALE GENOMIC DNA]</scope>
    <source>
        <strain evidence="2 3">DSM 27648</strain>
    </source>
</reference>
<proteinExistence type="predicted"/>
<name>A0A0K1PMY0_9BACT</name>
<keyword evidence="3" id="KW-1185">Reference proteome</keyword>
<dbReference type="Proteomes" id="UP000064967">
    <property type="component" value="Chromosome"/>
</dbReference>
<feature type="compositionally biased region" description="Polar residues" evidence="1">
    <location>
        <begin position="21"/>
        <end position="30"/>
    </location>
</feature>
<dbReference type="KEGG" id="llu:AKJ09_01536"/>